<dbReference type="RefSeq" id="WP_044248472.1">
    <property type="nucleotide sequence ID" value="NZ_ASRX01000069.1"/>
</dbReference>
<comment type="caution">
    <text evidence="1">The sequence shown here is derived from an EMBL/GenBank/DDBJ whole genome shotgun (WGS) entry which is preliminary data.</text>
</comment>
<keyword evidence="2" id="KW-1185">Reference proteome</keyword>
<name>A0A017SYN0_9BACT</name>
<protein>
    <submittedName>
        <fullName evidence="1">Uncharacterized protein</fullName>
    </submittedName>
</protein>
<proteinExistence type="predicted"/>
<dbReference type="AlphaFoldDB" id="A0A017SYN0"/>
<evidence type="ECO:0000313" key="1">
    <source>
        <dbReference type="EMBL" id="EYF01892.1"/>
    </source>
</evidence>
<organism evidence="1 2">
    <name type="scientific">Chondromyces apiculatus DSM 436</name>
    <dbReference type="NCBI Taxonomy" id="1192034"/>
    <lineage>
        <taxon>Bacteria</taxon>
        <taxon>Pseudomonadati</taxon>
        <taxon>Myxococcota</taxon>
        <taxon>Polyangia</taxon>
        <taxon>Polyangiales</taxon>
        <taxon>Polyangiaceae</taxon>
        <taxon>Chondromyces</taxon>
    </lineage>
</organism>
<dbReference type="EMBL" id="ASRX01000069">
    <property type="protein sequence ID" value="EYF01892.1"/>
    <property type="molecule type" value="Genomic_DNA"/>
</dbReference>
<sequence length="192" mass="21182">MSAITWRSGERSPVFADVCADDLLCVRLALVDPGEVEDVGAGYRLPHLVYLPAFGGRGTNRPGIVGGMDAPTDDRLEYRVDLAPLFCPYQGQVCLDGGRGAEYRVHYERARCASRHVDDPTLTLHRVGGRVDVPRGAYALSVVDNCELRFGPDATQVHPMHPTVRWPLGFRAMGWVEPADSIVHSIAFHLRF</sequence>
<evidence type="ECO:0000313" key="2">
    <source>
        <dbReference type="Proteomes" id="UP000019678"/>
    </source>
</evidence>
<dbReference type="Proteomes" id="UP000019678">
    <property type="component" value="Unassembled WGS sequence"/>
</dbReference>
<dbReference type="STRING" id="1192034.CAP_7660"/>
<gene>
    <name evidence="1" type="ORF">CAP_7660</name>
</gene>
<reference evidence="1 2" key="1">
    <citation type="submission" date="2013-05" db="EMBL/GenBank/DDBJ databases">
        <title>Genome assembly of Chondromyces apiculatus DSM 436.</title>
        <authorList>
            <person name="Sharma G."/>
            <person name="Khatri I."/>
            <person name="Kaur C."/>
            <person name="Mayilraj S."/>
            <person name="Subramanian S."/>
        </authorList>
    </citation>
    <scope>NUCLEOTIDE SEQUENCE [LARGE SCALE GENOMIC DNA]</scope>
    <source>
        <strain evidence="1 2">DSM 436</strain>
    </source>
</reference>
<accession>A0A017SYN0</accession>